<evidence type="ECO:0000313" key="4">
    <source>
        <dbReference type="Proteomes" id="UP001595378"/>
    </source>
</evidence>
<organism evidence="3 4">
    <name type="scientific">Alteraurantiacibacter lauratis</name>
    <dbReference type="NCBI Taxonomy" id="2054627"/>
    <lineage>
        <taxon>Bacteria</taxon>
        <taxon>Pseudomonadati</taxon>
        <taxon>Pseudomonadota</taxon>
        <taxon>Alphaproteobacteria</taxon>
        <taxon>Sphingomonadales</taxon>
        <taxon>Erythrobacteraceae</taxon>
        <taxon>Alteraurantiacibacter</taxon>
    </lineage>
</organism>
<gene>
    <name evidence="3" type="ORF">ACFODK_02510</name>
</gene>
<dbReference type="Pfam" id="PF09832">
    <property type="entry name" value="DUF2059"/>
    <property type="match status" value="1"/>
</dbReference>
<dbReference type="EMBL" id="JBHRSU010000002">
    <property type="protein sequence ID" value="MFC3099758.1"/>
    <property type="molecule type" value="Genomic_DNA"/>
</dbReference>
<dbReference type="InterPro" id="IPR018637">
    <property type="entry name" value="DUF2059"/>
</dbReference>
<dbReference type="Proteomes" id="UP001595378">
    <property type="component" value="Unassembled WGS sequence"/>
</dbReference>
<name>A0ABV7EAL9_9SPHN</name>
<feature type="domain" description="DUF2059" evidence="2">
    <location>
        <begin position="161"/>
        <end position="222"/>
    </location>
</feature>
<evidence type="ECO:0000313" key="3">
    <source>
        <dbReference type="EMBL" id="MFC3099758.1"/>
    </source>
</evidence>
<evidence type="ECO:0000256" key="1">
    <source>
        <dbReference type="SAM" id="SignalP"/>
    </source>
</evidence>
<evidence type="ECO:0000259" key="2">
    <source>
        <dbReference type="Pfam" id="PF09832"/>
    </source>
</evidence>
<accession>A0ABV7EAL9</accession>
<dbReference type="RefSeq" id="WP_336920339.1">
    <property type="nucleotide sequence ID" value="NZ_JBANRN010000016.1"/>
</dbReference>
<comment type="caution">
    <text evidence="3">The sequence shown here is derived from an EMBL/GenBank/DDBJ whole genome shotgun (WGS) entry which is preliminary data.</text>
</comment>
<feature type="chain" id="PRO_5045809096" evidence="1">
    <location>
        <begin position="20"/>
        <end position="283"/>
    </location>
</feature>
<reference evidence="4" key="1">
    <citation type="journal article" date="2019" name="Int. J. Syst. Evol. Microbiol.">
        <title>The Global Catalogue of Microorganisms (GCM) 10K type strain sequencing project: providing services to taxonomists for standard genome sequencing and annotation.</title>
        <authorList>
            <consortium name="The Broad Institute Genomics Platform"/>
            <consortium name="The Broad Institute Genome Sequencing Center for Infectious Disease"/>
            <person name="Wu L."/>
            <person name="Ma J."/>
        </authorList>
    </citation>
    <scope>NUCLEOTIDE SEQUENCE [LARGE SCALE GENOMIC DNA]</scope>
    <source>
        <strain evidence="4">KCTC 52606</strain>
    </source>
</reference>
<keyword evidence="1" id="KW-0732">Signal</keyword>
<keyword evidence="4" id="KW-1185">Reference proteome</keyword>
<proteinExistence type="predicted"/>
<sequence>MKALAWVAALGFVFVPAHAVAQAPGQAGEGLPGPIFESGADWLGGLAQAMEAEPLTPEQQERLPAAEALLDAMLPPGSLGPLMGGGFNQMLLPIRQDQPRDAAAYVRERLGMGSAGLELDEAQAERAASLLDPVWRERQAREAEIYPRLMSRAGAALEAPLRRAMAELYAINFTSAELADIAAFFATPSGAAYARRSLSLSSDPRLAMAAMSAMPAMMQAFAEVEAEIAAVAADLPPERRYSELGDADRKRLAQLVGMSREELDAQMLFLEGGEPAGSEIMQE</sequence>
<feature type="signal peptide" evidence="1">
    <location>
        <begin position="1"/>
        <end position="19"/>
    </location>
</feature>
<protein>
    <submittedName>
        <fullName evidence="3">DUF2059 domain-containing protein</fullName>
    </submittedName>
</protein>